<dbReference type="PANTHER" id="PTHR30146">
    <property type="entry name" value="LACI-RELATED TRANSCRIPTIONAL REPRESSOR"/>
    <property type="match status" value="1"/>
</dbReference>
<evidence type="ECO:0000256" key="3">
    <source>
        <dbReference type="ARBA" id="ARBA00023163"/>
    </source>
</evidence>
<keyword evidence="2 6" id="KW-0238">DNA-binding</keyword>
<accession>A0A6L9STH2</accession>
<reference evidence="6 7" key="1">
    <citation type="submission" date="2019-10" db="EMBL/GenBank/DDBJ databases">
        <title>Bifidobacterium from non-human primates.</title>
        <authorList>
            <person name="Modesto M."/>
        </authorList>
    </citation>
    <scope>NUCLEOTIDE SEQUENCE [LARGE SCALE GENOMIC DNA]</scope>
    <source>
        <strain evidence="6 7">SMA15</strain>
    </source>
</reference>
<dbReference type="GO" id="GO:0000976">
    <property type="term" value="F:transcription cis-regulatory region binding"/>
    <property type="evidence" value="ECO:0007669"/>
    <property type="project" value="TreeGrafter"/>
</dbReference>
<feature type="compositionally biased region" description="Basic and acidic residues" evidence="4">
    <location>
        <begin position="1"/>
        <end position="16"/>
    </location>
</feature>
<dbReference type="SUPFAM" id="SSF53822">
    <property type="entry name" value="Periplasmic binding protein-like I"/>
    <property type="match status" value="1"/>
</dbReference>
<evidence type="ECO:0000259" key="5">
    <source>
        <dbReference type="PROSITE" id="PS50932"/>
    </source>
</evidence>
<dbReference type="InterPro" id="IPR046335">
    <property type="entry name" value="LacI/GalR-like_sensor"/>
</dbReference>
<feature type="region of interest" description="Disordered" evidence="4">
    <location>
        <begin position="1"/>
        <end position="28"/>
    </location>
</feature>
<organism evidence="6 7">
    <name type="scientific">Bifidobacterium platyrrhinorum</name>
    <dbReference type="NCBI Taxonomy" id="2661628"/>
    <lineage>
        <taxon>Bacteria</taxon>
        <taxon>Bacillati</taxon>
        <taxon>Actinomycetota</taxon>
        <taxon>Actinomycetes</taxon>
        <taxon>Bifidobacteriales</taxon>
        <taxon>Bifidobacteriaceae</taxon>
        <taxon>Bifidobacterium</taxon>
    </lineage>
</organism>
<dbReference type="SMART" id="SM00354">
    <property type="entry name" value="HTH_LACI"/>
    <property type="match status" value="1"/>
</dbReference>
<dbReference type="Proteomes" id="UP000483293">
    <property type="component" value="Unassembled WGS sequence"/>
</dbReference>
<feature type="domain" description="HTH lacI-type" evidence="5">
    <location>
        <begin position="25"/>
        <end position="80"/>
    </location>
</feature>
<keyword evidence="3" id="KW-0804">Transcription</keyword>
<gene>
    <name evidence="6" type="ORF">GFD21_09005</name>
</gene>
<dbReference type="EMBL" id="WHZV01000008">
    <property type="protein sequence ID" value="NEG55888.1"/>
    <property type="molecule type" value="Genomic_DNA"/>
</dbReference>
<feature type="compositionally biased region" description="Low complexity" evidence="4">
    <location>
        <begin position="332"/>
        <end position="345"/>
    </location>
</feature>
<evidence type="ECO:0000256" key="2">
    <source>
        <dbReference type="ARBA" id="ARBA00023125"/>
    </source>
</evidence>
<dbReference type="PROSITE" id="PS50932">
    <property type="entry name" value="HTH_LACI_2"/>
    <property type="match status" value="1"/>
</dbReference>
<dbReference type="AlphaFoldDB" id="A0A6L9STH2"/>
<sequence length="369" mass="38972">MLPRNGRDGPVRRSSERSPMASKRVKAQDVANLAGVSRTTVSFVLNNRSDSIPEATRQRVLDAARKLGYVPSAAARTLRAGGNNIVLVLTRYGVASEAGDEMHNAISSALERCGLTCLLSRSAGDTSPLSRMLSEVRPCIIISFFPVSDDDRRMLERLDIPLLELGEGASSPSEFSYANLQHRIGFAQAEYLIGRGCRDLVYVVGDDSLIEGIHEYRYRGVAEAVARHAGVGLAGRVNVDADSGEGFLGLDEGMPDGVDGVCAFNDTVAAAVLAWAGRRGVDVPGDLRVIGVDNLRFGMFLDPPLTSVTIDANEGWSDAVVAAVLDRLGRSPAGDGAEGASAEAPGRADDADGDGSGDFGIRVVARRSA</sequence>
<dbReference type="Gene3D" id="1.10.260.40">
    <property type="entry name" value="lambda repressor-like DNA-binding domains"/>
    <property type="match status" value="1"/>
</dbReference>
<dbReference type="Pfam" id="PF00356">
    <property type="entry name" value="LacI"/>
    <property type="match status" value="1"/>
</dbReference>
<name>A0A6L9STH2_9BIFI</name>
<dbReference type="InterPro" id="IPR000843">
    <property type="entry name" value="HTH_LacI"/>
</dbReference>
<dbReference type="Gene3D" id="3.40.50.2300">
    <property type="match status" value="2"/>
</dbReference>
<dbReference type="Pfam" id="PF13377">
    <property type="entry name" value="Peripla_BP_3"/>
    <property type="match status" value="1"/>
</dbReference>
<dbReference type="SUPFAM" id="SSF47413">
    <property type="entry name" value="lambda repressor-like DNA-binding domains"/>
    <property type="match status" value="1"/>
</dbReference>
<feature type="region of interest" description="Disordered" evidence="4">
    <location>
        <begin position="332"/>
        <end position="359"/>
    </location>
</feature>
<evidence type="ECO:0000313" key="7">
    <source>
        <dbReference type="Proteomes" id="UP000483293"/>
    </source>
</evidence>
<keyword evidence="1" id="KW-0805">Transcription regulation</keyword>
<evidence type="ECO:0000256" key="4">
    <source>
        <dbReference type="SAM" id="MobiDB-lite"/>
    </source>
</evidence>
<dbReference type="PANTHER" id="PTHR30146:SF153">
    <property type="entry name" value="LACTOSE OPERON REPRESSOR"/>
    <property type="match status" value="1"/>
</dbReference>
<proteinExistence type="predicted"/>
<protein>
    <submittedName>
        <fullName evidence="6">LacI family DNA-binding transcriptional regulator</fullName>
    </submittedName>
</protein>
<keyword evidence="7" id="KW-1185">Reference proteome</keyword>
<dbReference type="InterPro" id="IPR028082">
    <property type="entry name" value="Peripla_BP_I"/>
</dbReference>
<dbReference type="CDD" id="cd01392">
    <property type="entry name" value="HTH_LacI"/>
    <property type="match status" value="1"/>
</dbReference>
<comment type="caution">
    <text evidence="6">The sequence shown here is derived from an EMBL/GenBank/DDBJ whole genome shotgun (WGS) entry which is preliminary data.</text>
</comment>
<evidence type="ECO:0000313" key="6">
    <source>
        <dbReference type="EMBL" id="NEG55888.1"/>
    </source>
</evidence>
<dbReference type="InterPro" id="IPR010982">
    <property type="entry name" value="Lambda_DNA-bd_dom_sf"/>
</dbReference>
<dbReference type="GO" id="GO:0003700">
    <property type="term" value="F:DNA-binding transcription factor activity"/>
    <property type="evidence" value="ECO:0007669"/>
    <property type="project" value="TreeGrafter"/>
</dbReference>
<evidence type="ECO:0000256" key="1">
    <source>
        <dbReference type="ARBA" id="ARBA00023015"/>
    </source>
</evidence>